<name>A0A1Y3PIZ6_9BACI</name>
<evidence type="ECO:0000313" key="9">
    <source>
        <dbReference type="EMBL" id="OUM85068.1"/>
    </source>
</evidence>
<comment type="function">
    <text evidence="6">Participates in both the initiation and recycling phases of transcription. In the presence of the delta subunit, RNAP displays an increased specificity of transcription, a decreased affinity for nucleic acids, and an increased efficiency of RNA synthesis because of enhanced recycling.</text>
</comment>
<protein>
    <recommendedName>
        <fullName evidence="6">Probable DNA-directed RNA polymerase subunit delta</fullName>
    </recommendedName>
    <alternativeName>
        <fullName evidence="6">RNAP delta factor</fullName>
    </alternativeName>
</protein>
<feature type="region of interest" description="Disordered" evidence="7">
    <location>
        <begin position="125"/>
        <end position="152"/>
    </location>
</feature>
<dbReference type="GO" id="GO:0006351">
    <property type="term" value="P:DNA-templated transcription"/>
    <property type="evidence" value="ECO:0007669"/>
    <property type="project" value="InterPro"/>
</dbReference>
<evidence type="ECO:0000259" key="8">
    <source>
        <dbReference type="PROSITE" id="PS51913"/>
    </source>
</evidence>
<evidence type="ECO:0000256" key="7">
    <source>
        <dbReference type="SAM" id="MobiDB-lite"/>
    </source>
</evidence>
<dbReference type="AlphaFoldDB" id="A0A1Y3PIZ6"/>
<feature type="domain" description="HTH HARE-type" evidence="8">
    <location>
        <begin position="17"/>
        <end position="84"/>
    </location>
</feature>
<gene>
    <name evidence="6" type="primary">rpoE</name>
    <name evidence="9" type="ORF">BAA01_09995</name>
</gene>
<evidence type="ECO:0000256" key="1">
    <source>
        <dbReference type="ARBA" id="ARBA00009828"/>
    </source>
</evidence>
<keyword evidence="5 6" id="KW-0804">Transcription</keyword>
<dbReference type="PROSITE" id="PS51913">
    <property type="entry name" value="HTH_HARE"/>
    <property type="match status" value="1"/>
</dbReference>
<dbReference type="Proteomes" id="UP000196475">
    <property type="component" value="Unassembled WGS sequence"/>
</dbReference>
<dbReference type="Pfam" id="PF05066">
    <property type="entry name" value="HARE-HTH"/>
    <property type="match status" value="1"/>
</dbReference>
<dbReference type="InterPro" id="IPR007759">
    <property type="entry name" value="Asxl_HARE-HTH"/>
</dbReference>
<reference evidence="10" key="1">
    <citation type="submission" date="2016-06" db="EMBL/GenBank/DDBJ databases">
        <authorList>
            <person name="Nascimento L."/>
            <person name="Pereira R.V."/>
            <person name="Martins L.F."/>
            <person name="Quaggio R.B."/>
            <person name="Silva A.M."/>
            <person name="Setubal J.C."/>
        </authorList>
    </citation>
    <scope>NUCLEOTIDE SEQUENCE [LARGE SCALE GENOMIC DNA]</scope>
</reference>
<evidence type="ECO:0000256" key="6">
    <source>
        <dbReference type="HAMAP-Rule" id="MF_00357"/>
    </source>
</evidence>
<organism evidence="9 10">
    <name type="scientific">Bacillus thermozeamaize</name>
    <dbReference type="NCBI Taxonomy" id="230954"/>
    <lineage>
        <taxon>Bacteria</taxon>
        <taxon>Bacillati</taxon>
        <taxon>Bacillota</taxon>
        <taxon>Bacilli</taxon>
        <taxon>Bacillales</taxon>
        <taxon>Bacillaceae</taxon>
        <taxon>Bacillus</taxon>
    </lineage>
</organism>
<comment type="caution">
    <text evidence="9">The sequence shown here is derived from an EMBL/GenBank/DDBJ whole genome shotgun (WGS) entry which is preliminary data.</text>
</comment>
<dbReference type="NCBIfam" id="TIGR04567">
    <property type="entry name" value="RNAP_delt_lowGC"/>
    <property type="match status" value="1"/>
</dbReference>
<proteinExistence type="inferred from homology"/>
<accession>A0A1Y3PIZ6</accession>
<sequence length="152" mass="17877">MTEANLKETYALDTEEMSFVDLAYQWLAETKEPKKFHDLVQHVAQIKGYPKESIEQLLAMFYTDLNVDGRFTCVGENLWGLKHWYPFESTEDDILSLDLAEDEELEVDEEEEMILEEDLEEEIVDLGEDEDLDLEDEDELPLDDELDEEEDF</sequence>
<keyword evidence="3 6" id="KW-0808">Transferase</keyword>
<comment type="similarity">
    <text evidence="1 6">Belongs to the RpoE family.</text>
</comment>
<keyword evidence="2 6" id="KW-0240">DNA-directed RNA polymerase</keyword>
<dbReference type="EMBL" id="LZRT01000113">
    <property type="protein sequence ID" value="OUM85068.1"/>
    <property type="molecule type" value="Genomic_DNA"/>
</dbReference>
<dbReference type="GO" id="GO:0006355">
    <property type="term" value="P:regulation of DNA-templated transcription"/>
    <property type="evidence" value="ECO:0007669"/>
    <property type="project" value="UniProtKB-UniRule"/>
</dbReference>
<evidence type="ECO:0000256" key="5">
    <source>
        <dbReference type="ARBA" id="ARBA00023163"/>
    </source>
</evidence>
<dbReference type="Gene3D" id="1.10.10.1250">
    <property type="entry name" value="RNA polymerase, subunit delta, N-terminal domain"/>
    <property type="match status" value="1"/>
</dbReference>
<dbReference type="InterPro" id="IPR029757">
    <property type="entry name" value="RpoE"/>
</dbReference>
<evidence type="ECO:0000313" key="10">
    <source>
        <dbReference type="Proteomes" id="UP000196475"/>
    </source>
</evidence>
<evidence type="ECO:0000256" key="2">
    <source>
        <dbReference type="ARBA" id="ARBA00022478"/>
    </source>
</evidence>
<evidence type="ECO:0000256" key="4">
    <source>
        <dbReference type="ARBA" id="ARBA00022695"/>
    </source>
</evidence>
<comment type="subunit">
    <text evidence="6">RNAP is composed of a core of 2 alpha, a beta and a beta' subunits. The core is associated with a delta subunit and one of several sigma factors.</text>
</comment>
<keyword evidence="4 6" id="KW-0548">Nucleotidyltransferase</keyword>
<dbReference type="HAMAP" id="MF_00357">
    <property type="entry name" value="RNApol_bact_RpoE"/>
    <property type="match status" value="1"/>
</dbReference>
<dbReference type="InterPro" id="IPR038087">
    <property type="entry name" value="RNAP_delta_N_dom_sf"/>
</dbReference>
<evidence type="ECO:0000256" key="3">
    <source>
        <dbReference type="ARBA" id="ARBA00022679"/>
    </source>
</evidence>
<dbReference type="GO" id="GO:0000428">
    <property type="term" value="C:DNA-directed RNA polymerase complex"/>
    <property type="evidence" value="ECO:0007669"/>
    <property type="project" value="UniProtKB-KW"/>
</dbReference>
<dbReference type="GO" id="GO:0003899">
    <property type="term" value="F:DNA-directed RNA polymerase activity"/>
    <property type="evidence" value="ECO:0007669"/>
    <property type="project" value="UniProtKB-UniRule"/>
</dbReference>